<dbReference type="AlphaFoldDB" id="A0A8S1V6I8"/>
<reference evidence="1" key="1">
    <citation type="submission" date="2021-01" db="EMBL/GenBank/DDBJ databases">
        <authorList>
            <consortium name="Genoscope - CEA"/>
            <person name="William W."/>
        </authorList>
    </citation>
    <scope>NUCLEOTIDE SEQUENCE</scope>
</reference>
<dbReference type="EMBL" id="CAJJDO010000053">
    <property type="protein sequence ID" value="CAD8170326.1"/>
    <property type="molecule type" value="Genomic_DNA"/>
</dbReference>
<evidence type="ECO:0000313" key="1">
    <source>
        <dbReference type="EMBL" id="CAD8170326.1"/>
    </source>
</evidence>
<name>A0A8S1V6I8_9CILI</name>
<accession>A0A8S1V6I8</accession>
<gene>
    <name evidence="1" type="ORF">PPENT_87.1.T0530003</name>
</gene>
<sequence length="236" mass="28409">MIRSQKQGPSENNKRNKNNENNETQYLRLLIIIKKKVITRLVFYNQSLDFSSLQLLSVHRGQTVSIKKAYEIEFQASKNLGQLDILVYQIFRQRYWIKIQSRKDSKGCIKLQKLSLLKERWKKKVDFENKTQIEKKVESILTLEEIQSYQNEQWCHFVFPNFARHILNTDFGTQSAAYGLRRTISFQFQDIQGSREQFHKDQKIQISKLREENFKLIRNEQNIIHEFMMVEKRNEE</sequence>
<evidence type="ECO:0000313" key="2">
    <source>
        <dbReference type="Proteomes" id="UP000689195"/>
    </source>
</evidence>
<protein>
    <submittedName>
        <fullName evidence="1">Uncharacterized protein</fullName>
    </submittedName>
</protein>
<keyword evidence="2" id="KW-1185">Reference proteome</keyword>
<dbReference type="Proteomes" id="UP000689195">
    <property type="component" value="Unassembled WGS sequence"/>
</dbReference>
<comment type="caution">
    <text evidence="1">The sequence shown here is derived from an EMBL/GenBank/DDBJ whole genome shotgun (WGS) entry which is preliminary data.</text>
</comment>
<proteinExistence type="predicted"/>
<organism evidence="1 2">
    <name type="scientific">Paramecium pentaurelia</name>
    <dbReference type="NCBI Taxonomy" id="43138"/>
    <lineage>
        <taxon>Eukaryota</taxon>
        <taxon>Sar</taxon>
        <taxon>Alveolata</taxon>
        <taxon>Ciliophora</taxon>
        <taxon>Intramacronucleata</taxon>
        <taxon>Oligohymenophorea</taxon>
        <taxon>Peniculida</taxon>
        <taxon>Parameciidae</taxon>
        <taxon>Paramecium</taxon>
    </lineage>
</organism>